<feature type="transmembrane region" description="Helical" evidence="7">
    <location>
        <begin position="86"/>
        <end position="111"/>
    </location>
</feature>
<dbReference type="EMBL" id="MN443946">
    <property type="protein sequence ID" value="QJX15823.1"/>
    <property type="molecule type" value="Genomic_DNA"/>
</dbReference>
<feature type="transmembrane region" description="Helical" evidence="7">
    <location>
        <begin position="217"/>
        <end position="234"/>
    </location>
</feature>
<dbReference type="AlphaFoldDB" id="A0A6L5N5S9"/>
<feature type="transmembrane region" description="Helical" evidence="7">
    <location>
        <begin position="57"/>
        <end position="80"/>
    </location>
</feature>
<evidence type="ECO:0000256" key="6">
    <source>
        <dbReference type="ARBA" id="ARBA00023136"/>
    </source>
</evidence>
<dbReference type="InterPro" id="IPR050833">
    <property type="entry name" value="Poly_Biosynth_Transport"/>
</dbReference>
<dbReference type="PANTHER" id="PTHR30250">
    <property type="entry name" value="PST FAMILY PREDICTED COLANIC ACID TRANSPORTER"/>
    <property type="match status" value="1"/>
</dbReference>
<accession>A0A6L5N5S9</accession>
<sequence length="532" mass="59831">MNGYRFKWSPTGWQHYFGIGSNAERYKKFLLVHQCNYFISLTINMNLKSKTIHAVKWNLLSTVCVTGLGMVSLWILSSLFTTTDYGIISAALILSTVFSIITDFGISNSVIRSEKLNKYELSSLYIINVFLGMIFCLGLFIFSAQLASLFNGGTELAKQIKIMSFSLIISSFGGQPRALLARELRFDVISKITIQSAIFNFVFAVFLSYVYRSPWCVAVSLLVSSSISSVLYIYSSKGLRDIKLQFFTLKEIKKHVSYGSQLVMDSIINQISVNTYPVLMARLISLTAIGGYNISYNISVALFEKLNPVLSHALFPAFSKIQNDAVSLKKTFLKVTMFSSLVNFPMLLGMMLISDYVVTVFFEQKWQFITPIVQILCLVGAARSLDVPVISVLLAKGQMYRNVYLGVFKLALGIPLTWFLGKQYGLTGIVFSFLCIQIVNFVMGYFFQVRPCLNIKVKSYIYAVFVPLIHTLPMLVTGYLLILFLTITSPILSMVVIIFSCMSVYIASILTSPVKEIKEFNAIVLNNILRNR</sequence>
<feature type="transmembrane region" description="Helical" evidence="7">
    <location>
        <begin position="459"/>
        <end position="485"/>
    </location>
</feature>
<name>A0A6L5N5S9_KLEPN</name>
<keyword evidence="3" id="KW-1003">Cell membrane</keyword>
<dbReference type="EMBL" id="MN443948">
    <property type="protein sequence ID" value="QJX15867.1"/>
    <property type="molecule type" value="Genomic_DNA"/>
</dbReference>
<keyword evidence="5 7" id="KW-1133">Transmembrane helix</keyword>
<feature type="transmembrane region" description="Helical" evidence="7">
    <location>
        <begin position="162"/>
        <end position="180"/>
    </location>
</feature>
<evidence type="ECO:0000313" key="10">
    <source>
        <dbReference type="EMBL" id="QJX15867.1"/>
    </source>
</evidence>
<evidence type="ECO:0000256" key="3">
    <source>
        <dbReference type="ARBA" id="ARBA00022475"/>
    </source>
</evidence>
<dbReference type="Pfam" id="PF13440">
    <property type="entry name" value="Polysacc_synt_3"/>
    <property type="match status" value="1"/>
</dbReference>
<evidence type="ECO:0000256" key="5">
    <source>
        <dbReference type="ARBA" id="ARBA00022989"/>
    </source>
</evidence>
<dbReference type="KEGG" id="kpne:KU54_008610"/>
<dbReference type="EMBL" id="MN443947">
    <property type="protein sequence ID" value="QJX15845.1"/>
    <property type="molecule type" value="Genomic_DNA"/>
</dbReference>
<dbReference type="NCBIfam" id="NF007773">
    <property type="entry name" value="PRK10459.1"/>
    <property type="match status" value="1"/>
</dbReference>
<feature type="transmembrane region" description="Helical" evidence="7">
    <location>
        <begin position="338"/>
        <end position="362"/>
    </location>
</feature>
<evidence type="ECO:0000256" key="2">
    <source>
        <dbReference type="ARBA" id="ARBA00007430"/>
    </source>
</evidence>
<reference evidence="8" key="1">
    <citation type="submission" date="2019-09" db="EMBL/GenBank/DDBJ databases">
        <title>Klebsiella pneumoniae ST258 genomic variability and bacteriophage susceptibility.</title>
        <authorList>
            <person name="Venturini C."/>
            <person name="Ben Zakour N."/>
            <person name="Bowring B."/>
            <person name="Morales S."/>
            <person name="Cole R."/>
            <person name="Kovach Z."/>
            <person name="Branston S."/>
            <person name="Kettle E."/>
            <person name="Thomson N."/>
            <person name="Iredell J."/>
        </authorList>
    </citation>
    <scope>NUCLEOTIDE SEQUENCE</scope>
    <source>
        <strain evidence="10">JIE24282</strain>
        <strain evidence="8">JIE2783</strain>
        <strain evidence="9">JIE4005</strain>
    </source>
</reference>
<proteinExistence type="inferred from homology"/>
<dbReference type="PANTHER" id="PTHR30250:SF10">
    <property type="entry name" value="LIPOPOLYSACCHARIDE BIOSYNTHESIS PROTEIN WZXC"/>
    <property type="match status" value="1"/>
</dbReference>
<feature type="transmembrane region" description="Helical" evidence="7">
    <location>
        <begin position="123"/>
        <end position="142"/>
    </location>
</feature>
<feature type="transmembrane region" description="Helical" evidence="7">
    <location>
        <begin position="192"/>
        <end position="211"/>
    </location>
</feature>
<organism evidence="8">
    <name type="scientific">Klebsiella pneumoniae</name>
    <dbReference type="NCBI Taxonomy" id="573"/>
    <lineage>
        <taxon>Bacteria</taxon>
        <taxon>Pseudomonadati</taxon>
        <taxon>Pseudomonadota</taxon>
        <taxon>Gammaproteobacteria</taxon>
        <taxon>Enterobacterales</taxon>
        <taxon>Enterobacteriaceae</taxon>
        <taxon>Klebsiella/Raoultella group</taxon>
        <taxon>Klebsiella</taxon>
        <taxon>Klebsiella pneumoniae complex</taxon>
    </lineage>
</organism>
<evidence type="ECO:0000256" key="4">
    <source>
        <dbReference type="ARBA" id="ARBA00022692"/>
    </source>
</evidence>
<keyword evidence="4 7" id="KW-0812">Transmembrane</keyword>
<comment type="subcellular location">
    <subcellularLocation>
        <location evidence="1">Cell membrane</location>
        <topology evidence="1">Multi-pass membrane protein</topology>
    </subcellularLocation>
</comment>
<keyword evidence="6 7" id="KW-0472">Membrane</keyword>
<evidence type="ECO:0000313" key="8">
    <source>
        <dbReference type="EMBL" id="QJX15823.1"/>
    </source>
</evidence>
<dbReference type="GO" id="GO:0005886">
    <property type="term" value="C:plasma membrane"/>
    <property type="evidence" value="ECO:0007669"/>
    <property type="project" value="UniProtKB-SubCell"/>
</dbReference>
<gene>
    <name evidence="8" type="ORF">JIE2783_0017</name>
    <name evidence="9" type="ORF">JIE4005_0017</name>
    <name evidence="10" type="ORF">JIE4282_0017</name>
</gene>
<evidence type="ECO:0000313" key="9">
    <source>
        <dbReference type="EMBL" id="QJX15845.1"/>
    </source>
</evidence>
<evidence type="ECO:0000256" key="7">
    <source>
        <dbReference type="SAM" id="Phobius"/>
    </source>
</evidence>
<protein>
    <submittedName>
        <fullName evidence="8">Uncharacterized protein</fullName>
    </submittedName>
</protein>
<feature type="transmembrane region" description="Helical" evidence="7">
    <location>
        <begin position="402"/>
        <end position="420"/>
    </location>
</feature>
<comment type="similarity">
    <text evidence="2">Belongs to the polysaccharide synthase family.</text>
</comment>
<feature type="transmembrane region" description="Helical" evidence="7">
    <location>
        <begin position="368"/>
        <end position="395"/>
    </location>
</feature>
<feature type="transmembrane region" description="Helical" evidence="7">
    <location>
        <begin position="426"/>
        <end position="447"/>
    </location>
</feature>
<feature type="transmembrane region" description="Helical" evidence="7">
    <location>
        <begin position="491"/>
        <end position="510"/>
    </location>
</feature>
<evidence type="ECO:0000256" key="1">
    <source>
        <dbReference type="ARBA" id="ARBA00004651"/>
    </source>
</evidence>